<keyword evidence="2" id="KW-1134">Transmembrane beta strand</keyword>
<feature type="coiled-coil region" evidence="6">
    <location>
        <begin position="285"/>
        <end position="337"/>
    </location>
</feature>
<dbReference type="AlphaFoldDB" id="A0A919XCL2"/>
<keyword evidence="4" id="KW-0472">Membrane</keyword>
<keyword evidence="7" id="KW-0732">Signal</keyword>
<dbReference type="Proteomes" id="UP000679779">
    <property type="component" value="Unassembled WGS sequence"/>
</dbReference>
<dbReference type="GO" id="GO:0009279">
    <property type="term" value="C:cell outer membrane"/>
    <property type="evidence" value="ECO:0007669"/>
    <property type="project" value="UniProtKB-SubCell"/>
</dbReference>
<evidence type="ECO:0000313" key="8">
    <source>
        <dbReference type="EMBL" id="GIO30182.1"/>
    </source>
</evidence>
<evidence type="ECO:0000256" key="4">
    <source>
        <dbReference type="ARBA" id="ARBA00023136"/>
    </source>
</evidence>
<comment type="subcellular location">
    <subcellularLocation>
        <location evidence="1">Cell outer membrane</location>
    </subcellularLocation>
</comment>
<dbReference type="EMBL" id="BORQ01000001">
    <property type="protein sequence ID" value="GIO30182.1"/>
    <property type="molecule type" value="Genomic_DNA"/>
</dbReference>
<evidence type="ECO:0000256" key="7">
    <source>
        <dbReference type="SAM" id="SignalP"/>
    </source>
</evidence>
<reference evidence="8" key="1">
    <citation type="submission" date="2021-03" db="EMBL/GenBank/DDBJ databases">
        <title>Antimicrobial resistance genes in bacteria isolated from Japanese honey, and their potential for conferring macrolide and lincosamide resistance in the American foulbrood pathogen Paenibacillus larvae.</title>
        <authorList>
            <person name="Okamoto M."/>
            <person name="Kumagai M."/>
            <person name="Kanamori H."/>
            <person name="Takamatsu D."/>
        </authorList>
    </citation>
    <scope>NUCLEOTIDE SEQUENCE</scope>
    <source>
        <strain evidence="8">J2TS6</strain>
    </source>
</reference>
<dbReference type="GO" id="GO:0015288">
    <property type="term" value="F:porin activity"/>
    <property type="evidence" value="ECO:0007669"/>
    <property type="project" value="TreeGrafter"/>
</dbReference>
<gene>
    <name evidence="8" type="ORF">J2TS6_13230</name>
</gene>
<comment type="caution">
    <text evidence="8">The sequence shown here is derived from an EMBL/GenBank/DDBJ whole genome shotgun (WGS) entry which is preliminary data.</text>
</comment>
<evidence type="ECO:0000256" key="3">
    <source>
        <dbReference type="ARBA" id="ARBA00022692"/>
    </source>
</evidence>
<protein>
    <recommendedName>
        <fullName evidence="10">TolC family protein</fullName>
    </recommendedName>
</protein>
<feature type="chain" id="PRO_5037778209" description="TolC family protein" evidence="7">
    <location>
        <begin position="28"/>
        <end position="382"/>
    </location>
</feature>
<feature type="coiled-coil region" evidence="6">
    <location>
        <begin position="182"/>
        <end position="209"/>
    </location>
</feature>
<evidence type="ECO:0000256" key="1">
    <source>
        <dbReference type="ARBA" id="ARBA00004442"/>
    </source>
</evidence>
<keyword evidence="5" id="KW-0998">Cell outer membrane</keyword>
<dbReference type="PANTHER" id="PTHR30026:SF20">
    <property type="entry name" value="OUTER MEMBRANE PROTEIN TOLC"/>
    <property type="match status" value="1"/>
</dbReference>
<accession>A0A919XCL2</accession>
<proteinExistence type="predicted"/>
<name>A0A919XCL2_9BACL</name>
<dbReference type="InterPro" id="IPR051906">
    <property type="entry name" value="TolC-like"/>
</dbReference>
<dbReference type="RefSeq" id="WP_212957653.1">
    <property type="nucleotide sequence ID" value="NZ_BORQ01000001.1"/>
</dbReference>
<evidence type="ECO:0008006" key="10">
    <source>
        <dbReference type="Google" id="ProtNLM"/>
    </source>
</evidence>
<evidence type="ECO:0000256" key="5">
    <source>
        <dbReference type="ARBA" id="ARBA00023237"/>
    </source>
</evidence>
<keyword evidence="3" id="KW-0812">Transmembrane</keyword>
<evidence type="ECO:0000313" key="9">
    <source>
        <dbReference type="Proteomes" id="UP000679779"/>
    </source>
</evidence>
<dbReference type="PANTHER" id="PTHR30026">
    <property type="entry name" value="OUTER MEMBRANE PROTEIN TOLC"/>
    <property type="match status" value="1"/>
</dbReference>
<keyword evidence="9" id="KW-1185">Reference proteome</keyword>
<dbReference type="GO" id="GO:0015562">
    <property type="term" value="F:efflux transmembrane transporter activity"/>
    <property type="evidence" value="ECO:0007669"/>
    <property type="project" value="InterPro"/>
</dbReference>
<dbReference type="Gene3D" id="1.20.1600.10">
    <property type="entry name" value="Outer membrane efflux proteins (OEP)"/>
    <property type="match status" value="2"/>
</dbReference>
<dbReference type="SUPFAM" id="SSF56954">
    <property type="entry name" value="Outer membrane efflux proteins (OEP)"/>
    <property type="match status" value="1"/>
</dbReference>
<sequence length="382" mass="42480">MKGSGRLALAAAAAAFVALTMLQPARAETVVQGYIVESSTTQVKLTLEQATKWAQENSLLLKTANQTVERNAIMLQSAADEIKQVTRRDNHEGEDTDGPDDAEALRAAYKRYAAAASMYEDAQKQIPLVMDQLELQTMKAYYEAITAANNEATDKETLDVALQEENIAIAKAARGKISENDKAKAVQAKKEAEKKLAESKAASQKAKDALSKLMGRKQGTTYELVDIPTYSKPKALDIDLHIQEMTSSGSPALYKQENTVKQAMAEASYYNGTAVGEYRLKALDVEAAKMELSQAKEQLAESLKTAYLSIQQYQSQYEELLRNLQNARDELSLAENKWKRGLIPGMEIKTNEIKVKQWERKATELAIQQKQAEFTLYKPWLL</sequence>
<feature type="signal peptide" evidence="7">
    <location>
        <begin position="1"/>
        <end position="27"/>
    </location>
</feature>
<organism evidence="8 9">
    <name type="scientific">Paenibacillus albilobatus</name>
    <dbReference type="NCBI Taxonomy" id="2716884"/>
    <lineage>
        <taxon>Bacteria</taxon>
        <taxon>Bacillati</taxon>
        <taxon>Bacillota</taxon>
        <taxon>Bacilli</taxon>
        <taxon>Bacillales</taxon>
        <taxon>Paenibacillaceae</taxon>
        <taxon>Paenibacillus</taxon>
    </lineage>
</organism>
<evidence type="ECO:0000256" key="6">
    <source>
        <dbReference type="SAM" id="Coils"/>
    </source>
</evidence>
<dbReference type="GO" id="GO:1990281">
    <property type="term" value="C:efflux pump complex"/>
    <property type="evidence" value="ECO:0007669"/>
    <property type="project" value="TreeGrafter"/>
</dbReference>
<evidence type="ECO:0000256" key="2">
    <source>
        <dbReference type="ARBA" id="ARBA00022452"/>
    </source>
</evidence>
<keyword evidence="6" id="KW-0175">Coiled coil</keyword>